<dbReference type="AlphaFoldDB" id="A0A6C0HKP3"/>
<protein>
    <submittedName>
        <fullName evidence="1">Uncharacterized protein</fullName>
    </submittedName>
</protein>
<organism evidence="1">
    <name type="scientific">viral metagenome</name>
    <dbReference type="NCBI Taxonomy" id="1070528"/>
    <lineage>
        <taxon>unclassified sequences</taxon>
        <taxon>metagenomes</taxon>
        <taxon>organismal metagenomes</taxon>
    </lineage>
</organism>
<name>A0A6C0HKP3_9ZZZZ</name>
<proteinExistence type="predicted"/>
<reference evidence="1" key="1">
    <citation type="journal article" date="2020" name="Nature">
        <title>Giant virus diversity and host interactions through global metagenomics.</title>
        <authorList>
            <person name="Schulz F."/>
            <person name="Roux S."/>
            <person name="Paez-Espino D."/>
            <person name="Jungbluth S."/>
            <person name="Walsh D.A."/>
            <person name="Denef V.J."/>
            <person name="McMahon K.D."/>
            <person name="Konstantinidis K.T."/>
            <person name="Eloe-Fadrosh E.A."/>
            <person name="Kyrpides N.C."/>
            <person name="Woyke T."/>
        </authorList>
    </citation>
    <scope>NUCLEOTIDE SEQUENCE</scope>
    <source>
        <strain evidence="1">GVMAG-M-3300023184-135</strain>
    </source>
</reference>
<evidence type="ECO:0000313" key="1">
    <source>
        <dbReference type="EMBL" id="QHT80940.1"/>
    </source>
</evidence>
<dbReference type="EMBL" id="MN739976">
    <property type="protein sequence ID" value="QHT80940.1"/>
    <property type="molecule type" value="Genomic_DNA"/>
</dbReference>
<accession>A0A6C0HKP3</accession>
<sequence length="302" mass="33493">MLTTPKPRFSASEVAGILGRNPYKKKEEVLLKVLGQFAHFKPIIESVKSSLGGKTEREIVAEAPPEIQRVLAQSVAEATTVQTDAEFEGVVKRFKEQNAKVLLTNALNGSNVIRDLDIDSVKAARVRIQTGQTTVEREVAVLGPVLAGVIDASKEQETLASEIQKRRGTKLEKVAEDAFVVESGKEITERNTFTQLECPEYRLIGYIDGFQDGKVVETKNRKRYWSVPPAYDFVQLRCYMRMKGKVDGVLLENFPAKAPRTTHILWEDAEWESIHAGLCAVSADIARMSDADVANVARAVYA</sequence>